<dbReference type="RefSeq" id="WP_115303464.1">
    <property type="nucleotide sequence ID" value="NZ_CAAAHO010000002.1"/>
</dbReference>
<protein>
    <submittedName>
        <fullName evidence="1">Uncharacterized protein</fullName>
    </submittedName>
</protein>
<dbReference type="EMBL" id="UGNV01000001">
    <property type="protein sequence ID" value="STX29797.1"/>
    <property type="molecule type" value="Genomic_DNA"/>
</dbReference>
<sequence>MSKAKVSISKPVVVSGADDLMAQTVFVPTSKVKPPKNSYPLEDTSGYHNYVTGVDEKNGIYTIKGQTYAGVARSITINPKTGTVTDQDGQEDTKKFGNVCKRMLEEQVQIFHHFKVKPLTPIAQTGTYHTNLSKGVSSGADLMAQTVFVPTSKVKPPKNSYPLEDTSGYHNYVTGVDEKNGIYTIKGQTYAGVARSITINPKTGTVTDQDGQEDTKKFGNVCKRMLEEQVQIFHHFKVKYPTPIAQTGTYHTNLSKGVSSGADLMAQTVFVPTSKVKPPKNSYPLEDTSGYHNYVTGVDEKNGIYTIKGQTYAGVARSITINPKTGTVTDQDGQEDTKKFGNVCKRMLEEQVQIFHHFKVKHPTSKLQESNSLKGGESGVTQKFKQSLVDTKGKAELITGVDTEKLMNDFLERFKTSLEKSKILCFTPSSQFMEKYNKAIKSNQPFTINDLLDHIKTREGKNSRSREILETLIGKGNLQSLLKNEPVDLSDYNKASDNSFKI</sequence>
<dbReference type="AlphaFoldDB" id="A0A378I3N1"/>
<name>A0A378I3N1_9GAMM</name>
<dbReference type="Proteomes" id="UP000254968">
    <property type="component" value="Unassembled WGS sequence"/>
</dbReference>
<evidence type="ECO:0000313" key="2">
    <source>
        <dbReference type="Proteomes" id="UP000254968"/>
    </source>
</evidence>
<accession>A0A378I3N1</accession>
<organism evidence="1 2">
    <name type="scientific">Legionella beliardensis</name>
    <dbReference type="NCBI Taxonomy" id="91822"/>
    <lineage>
        <taxon>Bacteria</taxon>
        <taxon>Pseudomonadati</taxon>
        <taxon>Pseudomonadota</taxon>
        <taxon>Gammaproteobacteria</taxon>
        <taxon>Legionellales</taxon>
        <taxon>Legionellaceae</taxon>
        <taxon>Legionella</taxon>
    </lineage>
</organism>
<proteinExistence type="predicted"/>
<keyword evidence="2" id="KW-1185">Reference proteome</keyword>
<dbReference type="OrthoDB" id="10020239at2"/>
<evidence type="ECO:0000313" key="1">
    <source>
        <dbReference type="EMBL" id="STX29797.1"/>
    </source>
</evidence>
<gene>
    <name evidence="1" type="ORF">NCTC13315_02349</name>
</gene>
<reference evidence="1 2" key="1">
    <citation type="submission" date="2018-06" db="EMBL/GenBank/DDBJ databases">
        <authorList>
            <consortium name="Pathogen Informatics"/>
            <person name="Doyle S."/>
        </authorList>
    </citation>
    <scope>NUCLEOTIDE SEQUENCE [LARGE SCALE GENOMIC DNA]</scope>
    <source>
        <strain evidence="1 2">NCTC13315</strain>
    </source>
</reference>